<reference evidence="2" key="1">
    <citation type="journal article" date="2020" name="Stud. Mycol.">
        <title>101 Dothideomycetes genomes: a test case for predicting lifestyles and emergence of pathogens.</title>
        <authorList>
            <person name="Haridas S."/>
            <person name="Albert R."/>
            <person name="Binder M."/>
            <person name="Bloem J."/>
            <person name="Labutti K."/>
            <person name="Salamov A."/>
            <person name="Andreopoulos B."/>
            <person name="Baker S."/>
            <person name="Barry K."/>
            <person name="Bills G."/>
            <person name="Bluhm B."/>
            <person name="Cannon C."/>
            <person name="Castanera R."/>
            <person name="Culley D."/>
            <person name="Daum C."/>
            <person name="Ezra D."/>
            <person name="Gonzalez J."/>
            <person name="Henrissat B."/>
            <person name="Kuo A."/>
            <person name="Liang C."/>
            <person name="Lipzen A."/>
            <person name="Lutzoni F."/>
            <person name="Magnuson J."/>
            <person name="Mondo S."/>
            <person name="Nolan M."/>
            <person name="Ohm R."/>
            <person name="Pangilinan J."/>
            <person name="Park H.-J."/>
            <person name="Ramirez L."/>
            <person name="Alfaro M."/>
            <person name="Sun H."/>
            <person name="Tritt A."/>
            <person name="Yoshinaga Y."/>
            <person name="Zwiers L.-H."/>
            <person name="Turgeon B."/>
            <person name="Goodwin S."/>
            <person name="Spatafora J."/>
            <person name="Crous P."/>
            <person name="Grigoriev I."/>
        </authorList>
    </citation>
    <scope>NUCLEOTIDE SEQUENCE</scope>
    <source>
        <strain evidence="2">CBS 690.94</strain>
    </source>
</reference>
<dbReference type="Pfam" id="PF13472">
    <property type="entry name" value="Lipase_GDSL_2"/>
    <property type="match status" value="1"/>
</dbReference>
<dbReference type="SUPFAM" id="SSF52266">
    <property type="entry name" value="SGNH hydrolase"/>
    <property type="match status" value="1"/>
</dbReference>
<dbReference type="Proteomes" id="UP000799764">
    <property type="component" value="Unassembled WGS sequence"/>
</dbReference>
<dbReference type="OrthoDB" id="3915838at2759"/>
<keyword evidence="3" id="KW-1185">Reference proteome</keyword>
<name>A0A9P4UDW0_9PLEO</name>
<dbReference type="InterPro" id="IPR036514">
    <property type="entry name" value="SGNH_hydro_sf"/>
</dbReference>
<dbReference type="PANTHER" id="PTHR30383">
    <property type="entry name" value="THIOESTERASE 1/PROTEASE 1/LYSOPHOSPHOLIPASE L1"/>
    <property type="match status" value="1"/>
</dbReference>
<dbReference type="InterPro" id="IPR051532">
    <property type="entry name" value="Ester_Hydrolysis_Enzymes"/>
</dbReference>
<evidence type="ECO:0000259" key="1">
    <source>
        <dbReference type="Pfam" id="PF13472"/>
    </source>
</evidence>
<organism evidence="2 3">
    <name type="scientific">Karstenula rhodostoma CBS 690.94</name>
    <dbReference type="NCBI Taxonomy" id="1392251"/>
    <lineage>
        <taxon>Eukaryota</taxon>
        <taxon>Fungi</taxon>
        <taxon>Dikarya</taxon>
        <taxon>Ascomycota</taxon>
        <taxon>Pezizomycotina</taxon>
        <taxon>Dothideomycetes</taxon>
        <taxon>Pleosporomycetidae</taxon>
        <taxon>Pleosporales</taxon>
        <taxon>Massarineae</taxon>
        <taxon>Didymosphaeriaceae</taxon>
        <taxon>Karstenula</taxon>
    </lineage>
</organism>
<dbReference type="EMBL" id="MU001497">
    <property type="protein sequence ID" value="KAF2446751.1"/>
    <property type="molecule type" value="Genomic_DNA"/>
</dbReference>
<protein>
    <submittedName>
        <fullName evidence="2">Carbohydrate esterase family 3 protein</fullName>
    </submittedName>
</protein>
<dbReference type="Gene3D" id="3.40.50.1110">
    <property type="entry name" value="SGNH hydrolase"/>
    <property type="match status" value="1"/>
</dbReference>
<dbReference type="CDD" id="cd01833">
    <property type="entry name" value="XynB_like"/>
    <property type="match status" value="1"/>
</dbReference>
<evidence type="ECO:0000313" key="3">
    <source>
        <dbReference type="Proteomes" id="UP000799764"/>
    </source>
</evidence>
<dbReference type="AlphaFoldDB" id="A0A9P4UDW0"/>
<proteinExistence type="predicted"/>
<feature type="domain" description="SGNH hydrolase-type esterase" evidence="1">
    <location>
        <begin position="26"/>
        <end position="205"/>
    </location>
</feature>
<dbReference type="PANTHER" id="PTHR30383:SF5">
    <property type="entry name" value="SGNH HYDROLASE-TYPE ESTERASE DOMAIN-CONTAINING PROTEIN"/>
    <property type="match status" value="1"/>
</dbReference>
<gene>
    <name evidence="2" type="ORF">P171DRAFT_462153</name>
</gene>
<comment type="caution">
    <text evidence="2">The sequence shown here is derived from an EMBL/GenBank/DDBJ whole genome shotgun (WGS) entry which is preliminary data.</text>
</comment>
<dbReference type="InterPro" id="IPR013830">
    <property type="entry name" value="SGNH_hydro"/>
</dbReference>
<evidence type="ECO:0000313" key="2">
    <source>
        <dbReference type="EMBL" id="KAF2446751.1"/>
    </source>
</evidence>
<sequence length="231" mass="24221">MFSIISKLSVLLALPPTPPPLRILPLGDSITFGYLNGTGTNGYRAHLLTRLLASNASVDYVGTLSSGTMSDPQNEGHSGWTISQVHTALAPALAFTPNIVLLHLATNDLNGPETPAAPYSKAPERLGSLIDAILATLPKAVVFVAQIVPTTNAGSQERFRAFNAAVPGVVRARAEKGFSVVLVDQSVVPTSELSDGLHPSAVGYAHMGDIWADAVVANWGLVEPVSTLFDC</sequence>
<dbReference type="GO" id="GO:0004622">
    <property type="term" value="F:phosphatidylcholine lysophospholipase activity"/>
    <property type="evidence" value="ECO:0007669"/>
    <property type="project" value="TreeGrafter"/>
</dbReference>
<accession>A0A9P4UDW0</accession>